<evidence type="ECO:0000259" key="7">
    <source>
        <dbReference type="PROSITE" id="PS51012"/>
    </source>
</evidence>
<reference evidence="8 9" key="1">
    <citation type="submission" date="2020-03" db="EMBL/GenBank/DDBJ databases">
        <title>Genomic Encyclopedia of Type Strains, Phase IV (KMG-IV): sequencing the most valuable type-strain genomes for metagenomic binning, comparative biology and taxonomic classification.</title>
        <authorList>
            <person name="Goeker M."/>
        </authorList>
    </citation>
    <scope>NUCLEOTIDE SEQUENCE [LARGE SCALE GENOMIC DNA]</scope>
    <source>
        <strain evidence="8 9">DSM 21299</strain>
    </source>
</reference>
<gene>
    <name evidence="8" type="ORF">FHS54_001891</name>
</gene>
<dbReference type="InterPro" id="IPR052522">
    <property type="entry name" value="ABC-2_transport_permease"/>
</dbReference>
<protein>
    <recommendedName>
        <fullName evidence="5">Transport permease protein</fullName>
    </recommendedName>
</protein>
<comment type="subcellular location">
    <subcellularLocation>
        <location evidence="5">Cell inner membrane</location>
        <topology evidence="5">Multi-pass membrane protein</topology>
    </subcellularLocation>
    <subcellularLocation>
        <location evidence="1">Membrane</location>
        <topology evidence="1">Multi-pass membrane protein</topology>
    </subcellularLocation>
</comment>
<keyword evidence="5" id="KW-1003">Cell membrane</keyword>
<dbReference type="EMBL" id="JAASQR010000002">
    <property type="protein sequence ID" value="NIJ16925.1"/>
    <property type="molecule type" value="Genomic_DNA"/>
</dbReference>
<evidence type="ECO:0000256" key="6">
    <source>
        <dbReference type="SAM" id="MobiDB-lite"/>
    </source>
</evidence>
<keyword evidence="3 5" id="KW-1133">Transmembrane helix</keyword>
<evidence type="ECO:0000256" key="2">
    <source>
        <dbReference type="ARBA" id="ARBA00022692"/>
    </source>
</evidence>
<feature type="compositionally biased region" description="Polar residues" evidence="6">
    <location>
        <begin position="1"/>
        <end position="12"/>
    </location>
</feature>
<evidence type="ECO:0000313" key="8">
    <source>
        <dbReference type="EMBL" id="NIJ16925.1"/>
    </source>
</evidence>
<dbReference type="InterPro" id="IPR013525">
    <property type="entry name" value="ABC2_TM"/>
</dbReference>
<dbReference type="PANTHER" id="PTHR43332">
    <property type="entry name" value="INNER MEMBRANE TRANSPORT PERMEASE YADH-RELATED"/>
    <property type="match status" value="1"/>
</dbReference>
<dbReference type="InterPro" id="IPR047817">
    <property type="entry name" value="ABC2_TM_bact-type"/>
</dbReference>
<feature type="transmembrane region" description="Helical" evidence="5">
    <location>
        <begin position="170"/>
        <end position="192"/>
    </location>
</feature>
<keyword evidence="9" id="KW-1185">Reference proteome</keyword>
<evidence type="ECO:0000256" key="5">
    <source>
        <dbReference type="RuleBase" id="RU361157"/>
    </source>
</evidence>
<dbReference type="PANTHER" id="PTHR43332:SF1">
    <property type="entry name" value="TRANSPORT PERMEASE PROTEIN"/>
    <property type="match status" value="1"/>
</dbReference>
<dbReference type="GO" id="GO:0005886">
    <property type="term" value="C:plasma membrane"/>
    <property type="evidence" value="ECO:0007669"/>
    <property type="project" value="UniProtKB-SubCell"/>
</dbReference>
<evidence type="ECO:0000313" key="9">
    <source>
        <dbReference type="Proteomes" id="UP000576821"/>
    </source>
</evidence>
<feature type="transmembrane region" description="Helical" evidence="5">
    <location>
        <begin position="199"/>
        <end position="218"/>
    </location>
</feature>
<keyword evidence="4 5" id="KW-0472">Membrane</keyword>
<evidence type="ECO:0000256" key="1">
    <source>
        <dbReference type="ARBA" id="ARBA00004141"/>
    </source>
</evidence>
<organism evidence="8 9">
    <name type="scientific">Sphingobium vermicomposti</name>
    <dbReference type="NCBI Taxonomy" id="529005"/>
    <lineage>
        <taxon>Bacteria</taxon>
        <taxon>Pseudomonadati</taxon>
        <taxon>Pseudomonadota</taxon>
        <taxon>Alphaproteobacteria</taxon>
        <taxon>Sphingomonadales</taxon>
        <taxon>Sphingomonadaceae</taxon>
        <taxon>Sphingobium</taxon>
    </lineage>
</organism>
<dbReference type="AlphaFoldDB" id="A0A846MFZ0"/>
<comment type="similarity">
    <text evidence="5">Belongs to the ABC-2 integral membrane protein family.</text>
</comment>
<feature type="transmembrane region" description="Helical" evidence="5">
    <location>
        <begin position="52"/>
        <end position="73"/>
    </location>
</feature>
<feature type="transmembrane region" description="Helical" evidence="5">
    <location>
        <begin position="132"/>
        <end position="158"/>
    </location>
</feature>
<keyword evidence="2 5" id="KW-0812">Transmembrane</keyword>
<evidence type="ECO:0000256" key="3">
    <source>
        <dbReference type="ARBA" id="ARBA00022989"/>
    </source>
</evidence>
<dbReference type="Proteomes" id="UP000576821">
    <property type="component" value="Unassembled WGS sequence"/>
</dbReference>
<feature type="domain" description="ABC transmembrane type-2" evidence="7">
    <location>
        <begin position="46"/>
        <end position="280"/>
    </location>
</feature>
<dbReference type="GO" id="GO:0140359">
    <property type="term" value="F:ABC-type transporter activity"/>
    <property type="evidence" value="ECO:0007669"/>
    <property type="project" value="InterPro"/>
</dbReference>
<feature type="transmembrane region" description="Helical" evidence="5">
    <location>
        <begin position="88"/>
        <end position="111"/>
    </location>
</feature>
<sequence>MNDQPQFSTSTPSRPPFHEPGELVIRNINWAGMRALYRKEVRRFMKVQLQTIWAPAVTTLMFLVIFTIALGGGNGSGRQVLGVPFADFIAPGLMIMGMMNNAFANSSFSLLAGKMQGTLIDYLMPPLSNSELLLALVGAAITRALCVGLALWGAMALWPGVHVTPAHPWAIIWFGLMGSALTAFIGVLTSIWAEKFDHAAAITNFVIGPMTLLSGTFYSVDRLSPMFQAISHANPFFYAISGFRYGFVAAADGDVVVGSVVLLALNIALGMLCYTLLRRGWKLKA</sequence>
<keyword evidence="5" id="KW-0813">Transport</keyword>
<proteinExistence type="inferred from homology"/>
<dbReference type="RefSeq" id="WP_167303504.1">
    <property type="nucleotide sequence ID" value="NZ_JAASQR010000002.1"/>
</dbReference>
<feature type="region of interest" description="Disordered" evidence="6">
    <location>
        <begin position="1"/>
        <end position="20"/>
    </location>
</feature>
<name>A0A846MFZ0_9SPHN</name>
<evidence type="ECO:0000256" key="4">
    <source>
        <dbReference type="ARBA" id="ARBA00023136"/>
    </source>
</evidence>
<feature type="transmembrane region" description="Helical" evidence="5">
    <location>
        <begin position="255"/>
        <end position="277"/>
    </location>
</feature>
<dbReference type="Pfam" id="PF01061">
    <property type="entry name" value="ABC2_membrane"/>
    <property type="match status" value="1"/>
</dbReference>
<dbReference type="PROSITE" id="PS51012">
    <property type="entry name" value="ABC_TM2"/>
    <property type="match status" value="1"/>
</dbReference>
<comment type="caution">
    <text evidence="8">The sequence shown here is derived from an EMBL/GenBank/DDBJ whole genome shotgun (WGS) entry which is preliminary data.</text>
</comment>
<accession>A0A846MFZ0</accession>